<dbReference type="EMBL" id="CAJMWZ010004291">
    <property type="protein sequence ID" value="CAE6487797.1"/>
    <property type="molecule type" value="Genomic_DNA"/>
</dbReference>
<comment type="caution">
    <text evidence="1">The sequence shown here is derived from an EMBL/GenBank/DDBJ whole genome shotgun (WGS) entry which is preliminary data.</text>
</comment>
<protein>
    <submittedName>
        <fullName evidence="1">Uncharacterized protein</fullName>
    </submittedName>
</protein>
<reference evidence="1" key="1">
    <citation type="submission" date="2021-01" db="EMBL/GenBank/DDBJ databases">
        <authorList>
            <person name="Kaushik A."/>
        </authorList>
    </citation>
    <scope>NUCLEOTIDE SEQUENCE</scope>
    <source>
        <strain evidence="1">Type strain: AG8-Rh-89/</strain>
    </source>
</reference>
<proteinExistence type="predicted"/>
<sequence>MTVPQSNEIHQQWGSTITEYPKFYSNTSLSGNSEAPVDETDRAIGRDVALRTIEQICMMDHSSIEEPCNTELVNYITLEQLRCISKLARCPGELDNFALPRLVAGCVTLMVSIKPSPFHYEYGYLCFRIIVIAINTCLLKHGRDSTEPLRIPTYFPNNYLTDLWTETAILLKAELAGYSEVFFEKTDMRSGPRTAPYLEALRLDVLLALLHDNQKNFTILLKEANSLGLSGLMYVLLKFVEKNKADMSEEQYQERFLIPYTRIFYRYRLFVPDFPFELDTEVDL</sequence>
<evidence type="ECO:0000313" key="1">
    <source>
        <dbReference type="EMBL" id="CAE6487797.1"/>
    </source>
</evidence>
<gene>
    <name evidence="1" type="ORF">RDB_LOCUS81562</name>
</gene>
<evidence type="ECO:0000313" key="2">
    <source>
        <dbReference type="Proteomes" id="UP000663850"/>
    </source>
</evidence>
<organism evidence="1 2">
    <name type="scientific">Rhizoctonia solani</name>
    <dbReference type="NCBI Taxonomy" id="456999"/>
    <lineage>
        <taxon>Eukaryota</taxon>
        <taxon>Fungi</taxon>
        <taxon>Dikarya</taxon>
        <taxon>Basidiomycota</taxon>
        <taxon>Agaricomycotina</taxon>
        <taxon>Agaricomycetes</taxon>
        <taxon>Cantharellales</taxon>
        <taxon>Ceratobasidiaceae</taxon>
        <taxon>Rhizoctonia</taxon>
    </lineage>
</organism>
<accession>A0A8H3CL78</accession>
<dbReference type="Proteomes" id="UP000663850">
    <property type="component" value="Unassembled WGS sequence"/>
</dbReference>
<name>A0A8H3CL78_9AGAM</name>
<dbReference type="AlphaFoldDB" id="A0A8H3CL78"/>